<evidence type="ECO:0000256" key="1">
    <source>
        <dbReference type="SAM" id="Phobius"/>
    </source>
</evidence>
<dbReference type="OrthoDB" id="4275027at2"/>
<dbReference type="eggNOG" id="ENOG50332XP">
    <property type="taxonomic scope" value="Bacteria"/>
</dbReference>
<dbReference type="EMBL" id="CP001706">
    <property type="protein sequence ID" value="ACV08811.1"/>
    <property type="molecule type" value="Genomic_DNA"/>
</dbReference>
<accession>C7R3V4</accession>
<organism evidence="2 3">
    <name type="scientific">Jonesia denitrificans (strain ATCC 14870 / DSM 20603 / BCRC 15368 / CIP 55.134 / JCM 11481 / NBRC 15587 / NCTC 10816 / Prevot 55134)</name>
    <name type="common">Listeria denitrificans</name>
    <dbReference type="NCBI Taxonomy" id="471856"/>
    <lineage>
        <taxon>Bacteria</taxon>
        <taxon>Bacillati</taxon>
        <taxon>Actinomycetota</taxon>
        <taxon>Actinomycetes</taxon>
        <taxon>Micrococcales</taxon>
        <taxon>Jonesiaceae</taxon>
        <taxon>Jonesia</taxon>
    </lineage>
</organism>
<dbReference type="KEGG" id="jde:Jden_1155"/>
<evidence type="ECO:0000313" key="2">
    <source>
        <dbReference type="EMBL" id="ACV08811.1"/>
    </source>
</evidence>
<dbReference type="Proteomes" id="UP000000628">
    <property type="component" value="Chromosome"/>
</dbReference>
<keyword evidence="1" id="KW-0472">Membrane</keyword>
<keyword evidence="1" id="KW-1133">Transmembrane helix</keyword>
<gene>
    <name evidence="2" type="ordered locus">Jden_1155</name>
</gene>
<protein>
    <recommendedName>
        <fullName evidence="4">DUF3995 domain-containing protein</fullName>
    </recommendedName>
</protein>
<evidence type="ECO:0008006" key="4">
    <source>
        <dbReference type="Google" id="ProtNLM"/>
    </source>
</evidence>
<dbReference type="Pfam" id="PF13160">
    <property type="entry name" value="DUF3995"/>
    <property type="match status" value="1"/>
</dbReference>
<dbReference type="HOGENOM" id="CLU_125898_1_0_11"/>
<dbReference type="RefSeq" id="WP_015771439.1">
    <property type="nucleotide sequence ID" value="NC_013174.1"/>
</dbReference>
<dbReference type="InterPro" id="IPR025058">
    <property type="entry name" value="DUF3995"/>
</dbReference>
<keyword evidence="3" id="KW-1185">Reference proteome</keyword>
<dbReference type="AlphaFoldDB" id="C7R3V4"/>
<proteinExistence type="predicted"/>
<evidence type="ECO:0000313" key="3">
    <source>
        <dbReference type="Proteomes" id="UP000000628"/>
    </source>
</evidence>
<sequence>MRLLARVITTTTLTGIAALHAAWATGSAFPFATREELADTVVGSPEFPGANACWTVTALAGTGALLVAVQPRTTLVRLAHRGVAATLLARAIIGGRTSTQLLGLPEPSRAFLDADKKIYRPLCLTLGVGAWVSASPARQ</sequence>
<dbReference type="STRING" id="471856.Jden_1155"/>
<name>C7R3V4_JONDD</name>
<keyword evidence="1" id="KW-0812">Transmembrane</keyword>
<feature type="transmembrane region" description="Helical" evidence="1">
    <location>
        <begin position="48"/>
        <end position="69"/>
    </location>
</feature>
<reference evidence="2 3" key="1">
    <citation type="journal article" date="2009" name="Stand. Genomic Sci.">
        <title>Complete genome sequence of Jonesia denitrificans type strain (Prevot 55134).</title>
        <authorList>
            <person name="Pukall R."/>
            <person name="Gehrich-Schroter G."/>
            <person name="Lapidus A."/>
            <person name="Nolan M."/>
            <person name="Glavina Del Rio T."/>
            <person name="Lucas S."/>
            <person name="Chen F."/>
            <person name="Tice H."/>
            <person name="Pitluck S."/>
            <person name="Cheng J.F."/>
            <person name="Copeland A."/>
            <person name="Saunders E."/>
            <person name="Brettin T."/>
            <person name="Detter J.C."/>
            <person name="Bruce D."/>
            <person name="Goodwin L."/>
            <person name="Pati A."/>
            <person name="Ivanova N."/>
            <person name="Mavromatis K."/>
            <person name="Ovchinnikova G."/>
            <person name="Chen A."/>
            <person name="Palaniappan K."/>
            <person name="Land M."/>
            <person name="Hauser L."/>
            <person name="Chang Y.J."/>
            <person name="Jeffries C.D."/>
            <person name="Chain P."/>
            <person name="Goker M."/>
            <person name="Bristow J."/>
            <person name="Eisen J.A."/>
            <person name="Markowitz V."/>
            <person name="Hugenholtz P."/>
            <person name="Kyrpides N.C."/>
            <person name="Klenk H.P."/>
            <person name="Han C."/>
        </authorList>
    </citation>
    <scope>NUCLEOTIDE SEQUENCE [LARGE SCALE GENOMIC DNA]</scope>
    <source>
        <strain evidence="3">ATCC 14870 / DSM 20603 / BCRC 15368 / CIP 55.134 / JCM 11481 / NBRC 15587 / NCTC 10816 / Prevot 55134</strain>
    </source>
</reference>